<evidence type="ECO:0000256" key="5">
    <source>
        <dbReference type="ARBA" id="ARBA00022679"/>
    </source>
</evidence>
<protein>
    <recommendedName>
        <fullName evidence="3">molybdopterin molybdotransferase</fullName>
        <ecNumber evidence="3">2.10.1.1</ecNumber>
    </recommendedName>
</protein>
<keyword evidence="8" id="KW-0501">Molybdenum cofactor biosynthesis</keyword>
<feature type="domain" description="MoaB/Mog" evidence="10">
    <location>
        <begin position="190"/>
        <end position="327"/>
    </location>
</feature>
<keyword evidence="7" id="KW-0460">Magnesium</keyword>
<keyword evidence="12" id="KW-1185">Reference proteome</keyword>
<comment type="cofactor">
    <cofactor evidence="1">
        <name>Mg(2+)</name>
        <dbReference type="ChEBI" id="CHEBI:18420"/>
    </cofactor>
</comment>
<evidence type="ECO:0000256" key="2">
    <source>
        <dbReference type="ARBA" id="ARBA00005046"/>
    </source>
</evidence>
<dbReference type="SMART" id="SM00852">
    <property type="entry name" value="MoCF_biosynth"/>
    <property type="match status" value="1"/>
</dbReference>
<dbReference type="InterPro" id="IPR005110">
    <property type="entry name" value="MoeA_linker/N"/>
</dbReference>
<dbReference type="RefSeq" id="WP_112093592.1">
    <property type="nucleotide sequence ID" value="NZ_QLOE01000003.1"/>
</dbReference>
<comment type="catalytic activity">
    <reaction evidence="9">
        <text>adenylyl-molybdopterin + molybdate = Mo-molybdopterin + AMP + H(+)</text>
        <dbReference type="Rhea" id="RHEA:35047"/>
        <dbReference type="ChEBI" id="CHEBI:15378"/>
        <dbReference type="ChEBI" id="CHEBI:36264"/>
        <dbReference type="ChEBI" id="CHEBI:62727"/>
        <dbReference type="ChEBI" id="CHEBI:71302"/>
        <dbReference type="ChEBI" id="CHEBI:456215"/>
        <dbReference type="EC" id="2.10.1.1"/>
    </reaction>
</comment>
<name>A0A328PDD8_9EURY</name>
<dbReference type="SUPFAM" id="SSF63882">
    <property type="entry name" value="MoeA N-terminal region -like"/>
    <property type="match status" value="1"/>
</dbReference>
<evidence type="ECO:0000256" key="9">
    <source>
        <dbReference type="ARBA" id="ARBA00047317"/>
    </source>
</evidence>
<dbReference type="GO" id="GO:0061599">
    <property type="term" value="F:molybdopterin molybdotransferase activity"/>
    <property type="evidence" value="ECO:0007669"/>
    <property type="project" value="UniProtKB-EC"/>
</dbReference>
<keyword evidence="6" id="KW-0479">Metal-binding</keyword>
<dbReference type="InterPro" id="IPR036688">
    <property type="entry name" value="MoeA_C_domain_IV_sf"/>
</dbReference>
<dbReference type="InterPro" id="IPR036425">
    <property type="entry name" value="MoaB/Mog-like_dom_sf"/>
</dbReference>
<dbReference type="EC" id="2.10.1.1" evidence="3"/>
<dbReference type="AlphaFoldDB" id="A0A328PDD8"/>
<evidence type="ECO:0000313" key="12">
    <source>
        <dbReference type="Proteomes" id="UP000249782"/>
    </source>
</evidence>
<organism evidence="11 12">
    <name type="scientific">Methanothermobacter tenebrarum</name>
    <dbReference type="NCBI Taxonomy" id="680118"/>
    <lineage>
        <taxon>Archaea</taxon>
        <taxon>Methanobacteriati</taxon>
        <taxon>Methanobacteriota</taxon>
        <taxon>Methanomada group</taxon>
        <taxon>Methanobacteria</taxon>
        <taxon>Methanobacteriales</taxon>
        <taxon>Methanobacteriaceae</taxon>
        <taxon>Methanothermobacter</taxon>
    </lineage>
</organism>
<dbReference type="GO" id="GO:0005737">
    <property type="term" value="C:cytoplasm"/>
    <property type="evidence" value="ECO:0007669"/>
    <property type="project" value="TreeGrafter"/>
</dbReference>
<dbReference type="NCBIfam" id="TIGR00177">
    <property type="entry name" value="molyb_syn"/>
    <property type="match status" value="1"/>
</dbReference>
<evidence type="ECO:0000256" key="1">
    <source>
        <dbReference type="ARBA" id="ARBA00001946"/>
    </source>
</evidence>
<dbReference type="Pfam" id="PF03453">
    <property type="entry name" value="MoeA_N"/>
    <property type="match status" value="1"/>
</dbReference>
<dbReference type="CDD" id="cd00887">
    <property type="entry name" value="MoeA"/>
    <property type="match status" value="1"/>
</dbReference>
<dbReference type="Pfam" id="PF00994">
    <property type="entry name" value="MoCF_biosynth"/>
    <property type="match status" value="1"/>
</dbReference>
<dbReference type="PANTHER" id="PTHR10192:SF5">
    <property type="entry name" value="GEPHYRIN"/>
    <property type="match status" value="1"/>
</dbReference>
<evidence type="ECO:0000256" key="3">
    <source>
        <dbReference type="ARBA" id="ARBA00013269"/>
    </source>
</evidence>
<dbReference type="InterPro" id="IPR008284">
    <property type="entry name" value="MoCF_biosynth_CS"/>
</dbReference>
<evidence type="ECO:0000256" key="7">
    <source>
        <dbReference type="ARBA" id="ARBA00022842"/>
    </source>
</evidence>
<dbReference type="FunFam" id="2.170.190.11:FF:000001">
    <property type="entry name" value="Molybdopterin molybdenumtransferase"/>
    <property type="match status" value="1"/>
</dbReference>
<dbReference type="Gene3D" id="2.170.190.11">
    <property type="entry name" value="Molybdopterin biosynthesis moea protein, domain 3"/>
    <property type="match status" value="1"/>
</dbReference>
<comment type="caution">
    <text evidence="11">The sequence shown here is derived from an EMBL/GenBank/DDBJ whole genome shotgun (WGS) entry which is preliminary data.</text>
</comment>
<dbReference type="NCBIfam" id="NF045515">
    <property type="entry name" value="Glp_gephyrin"/>
    <property type="match status" value="1"/>
</dbReference>
<keyword evidence="5 11" id="KW-0808">Transferase</keyword>
<dbReference type="Gene3D" id="3.90.105.10">
    <property type="entry name" value="Molybdopterin biosynthesis moea protein, domain 2"/>
    <property type="match status" value="1"/>
</dbReference>
<dbReference type="Gene3D" id="3.40.980.10">
    <property type="entry name" value="MoaB/Mog-like domain"/>
    <property type="match status" value="1"/>
</dbReference>
<evidence type="ECO:0000256" key="8">
    <source>
        <dbReference type="ARBA" id="ARBA00023150"/>
    </source>
</evidence>
<dbReference type="InterPro" id="IPR038987">
    <property type="entry name" value="MoeA-like"/>
</dbReference>
<dbReference type="Pfam" id="PF03454">
    <property type="entry name" value="MoeA_C"/>
    <property type="match status" value="1"/>
</dbReference>
<accession>A0A328PDD8</accession>
<proteinExistence type="predicted"/>
<evidence type="ECO:0000313" key="11">
    <source>
        <dbReference type="EMBL" id="RAO79303.1"/>
    </source>
</evidence>
<dbReference type="InterPro" id="IPR001453">
    <property type="entry name" value="MoaB/Mog_dom"/>
</dbReference>
<dbReference type="UniPathway" id="UPA00344"/>
<dbReference type="SUPFAM" id="SSF53218">
    <property type="entry name" value="Molybdenum cofactor biosynthesis proteins"/>
    <property type="match status" value="1"/>
</dbReference>
<dbReference type="FunFam" id="3.40.980.10:FF:000004">
    <property type="entry name" value="Molybdopterin molybdenumtransferase"/>
    <property type="match status" value="1"/>
</dbReference>
<dbReference type="OrthoDB" id="31371at2157"/>
<sequence length="408" mass="44746">MGREFLDLVDTREAHSIIRSLFQEIYHPPKVEKINLKYAYGRVLAQDVKSPIDLPPFNRASRDGYALKAEDTFHASEDNPSILKCIEVIEAGAIPQKKVRRGYCSRISTGAPIPEGADAIVMIEYTEEEDDNILIYRSAYPGQHIAPRGSDMPKNEIIAKKNSILSPEKIGAISAAGISKVPVIAKPKIGILSTGNELIEPSNHWTPGKIFDSNSHSLAAAVKNCGCEPKILGIVKDDYTEVYKTIQESIQECDILITSGGTSAGAGDMLREVIEDIGEVIIHGISIKPGKPTIIGKIDDKLVFGLPGFPVSALIIFDVFLRPYLMELSGKPQMEHRTIELPLARRLHSSRGRIHYALVKIENNKVYPILKDSGAITSLADADGYIKVPKNVEILEEGSNVKVSPFSQ</sequence>
<reference evidence="11 12" key="1">
    <citation type="submission" date="2018-06" db="EMBL/GenBank/DDBJ databases">
        <title>Draft genome sequence of hyperthermophilic methanogen Methanothermobacter tenebrarum sp. MCM-B 1447.</title>
        <authorList>
            <person name="Pore S.D."/>
            <person name="Dagar S."/>
            <person name="Dhakephalkar P.K."/>
        </authorList>
    </citation>
    <scope>NUCLEOTIDE SEQUENCE [LARGE SCALE GENOMIC DNA]</scope>
    <source>
        <strain evidence="11 12">MCM B 1447</strain>
    </source>
</reference>
<dbReference type="Gene3D" id="2.40.340.10">
    <property type="entry name" value="MoeA, C-terminal, domain IV"/>
    <property type="match status" value="1"/>
</dbReference>
<dbReference type="EMBL" id="QLOE01000003">
    <property type="protein sequence ID" value="RAO79303.1"/>
    <property type="molecule type" value="Genomic_DNA"/>
</dbReference>
<dbReference type="SUPFAM" id="SSF63867">
    <property type="entry name" value="MoeA C-terminal domain-like"/>
    <property type="match status" value="1"/>
</dbReference>
<dbReference type="InterPro" id="IPR036135">
    <property type="entry name" value="MoeA_linker/N_sf"/>
</dbReference>
<dbReference type="PANTHER" id="PTHR10192">
    <property type="entry name" value="MOLYBDOPTERIN BIOSYNTHESIS PROTEIN"/>
    <property type="match status" value="1"/>
</dbReference>
<evidence type="ECO:0000256" key="4">
    <source>
        <dbReference type="ARBA" id="ARBA00022505"/>
    </source>
</evidence>
<dbReference type="Proteomes" id="UP000249782">
    <property type="component" value="Unassembled WGS sequence"/>
</dbReference>
<dbReference type="PROSITE" id="PS01079">
    <property type="entry name" value="MOCF_BIOSYNTHESIS_2"/>
    <property type="match status" value="1"/>
</dbReference>
<gene>
    <name evidence="11" type="ORF">DPC56_03035</name>
</gene>
<comment type="pathway">
    <text evidence="2">Cofactor biosynthesis; molybdopterin biosynthesis.</text>
</comment>
<keyword evidence="4" id="KW-0500">Molybdenum</keyword>
<dbReference type="GO" id="GO:0006777">
    <property type="term" value="P:Mo-molybdopterin cofactor biosynthetic process"/>
    <property type="evidence" value="ECO:0007669"/>
    <property type="project" value="UniProtKB-KW"/>
</dbReference>
<evidence type="ECO:0000259" key="10">
    <source>
        <dbReference type="SMART" id="SM00852"/>
    </source>
</evidence>
<dbReference type="GO" id="GO:0046872">
    <property type="term" value="F:metal ion binding"/>
    <property type="evidence" value="ECO:0007669"/>
    <property type="project" value="UniProtKB-KW"/>
</dbReference>
<dbReference type="InterPro" id="IPR005111">
    <property type="entry name" value="MoeA_C_domain_IV"/>
</dbReference>
<evidence type="ECO:0000256" key="6">
    <source>
        <dbReference type="ARBA" id="ARBA00022723"/>
    </source>
</evidence>